<dbReference type="PANTHER" id="PTHR24418">
    <property type="entry name" value="TYROSINE-PROTEIN KINASE"/>
    <property type="match status" value="1"/>
</dbReference>
<dbReference type="InterPro" id="IPR020635">
    <property type="entry name" value="Tyr_kinase_cat_dom"/>
</dbReference>
<dbReference type="PRINTS" id="PR00109">
    <property type="entry name" value="TYRKINASE"/>
</dbReference>
<dbReference type="InterPro" id="IPR001245">
    <property type="entry name" value="Ser-Thr/Tyr_kinase_cat_dom"/>
</dbReference>
<dbReference type="GO" id="GO:0004713">
    <property type="term" value="F:protein tyrosine kinase activity"/>
    <property type="evidence" value="ECO:0007669"/>
    <property type="project" value="InterPro"/>
</dbReference>
<evidence type="ECO:0000256" key="1">
    <source>
        <dbReference type="ARBA" id="ARBA00022741"/>
    </source>
</evidence>
<organism evidence="6">
    <name type="scientific">Onchocerca flexuosa</name>
    <dbReference type="NCBI Taxonomy" id="387005"/>
    <lineage>
        <taxon>Eukaryota</taxon>
        <taxon>Metazoa</taxon>
        <taxon>Ecdysozoa</taxon>
        <taxon>Nematoda</taxon>
        <taxon>Chromadorea</taxon>
        <taxon>Rhabditida</taxon>
        <taxon>Spirurina</taxon>
        <taxon>Spiruromorpha</taxon>
        <taxon>Filarioidea</taxon>
        <taxon>Onchocercidae</taxon>
        <taxon>Onchocerca</taxon>
    </lineage>
</organism>
<keyword evidence="5" id="KW-1185">Reference proteome</keyword>
<dbReference type="Proteomes" id="UP000267606">
    <property type="component" value="Unassembled WGS sequence"/>
</dbReference>
<reference evidence="4 5" key="2">
    <citation type="submission" date="2018-11" db="EMBL/GenBank/DDBJ databases">
        <authorList>
            <consortium name="Pathogen Informatics"/>
        </authorList>
    </citation>
    <scope>NUCLEOTIDE SEQUENCE [LARGE SCALE GENOMIC DNA]</scope>
</reference>
<dbReference type="STRING" id="387005.A0A183H0Y9"/>
<evidence type="ECO:0000313" key="6">
    <source>
        <dbReference type="WBParaSite" id="OFLC_0000114801-mRNA-1"/>
    </source>
</evidence>
<dbReference type="GO" id="GO:0005524">
    <property type="term" value="F:ATP binding"/>
    <property type="evidence" value="ECO:0007669"/>
    <property type="project" value="UniProtKB-KW"/>
</dbReference>
<dbReference type="SUPFAM" id="SSF56112">
    <property type="entry name" value="Protein kinase-like (PK-like)"/>
    <property type="match status" value="1"/>
</dbReference>
<dbReference type="InterPro" id="IPR050198">
    <property type="entry name" value="Non-receptor_tyrosine_kinases"/>
</dbReference>
<dbReference type="InterPro" id="IPR011009">
    <property type="entry name" value="Kinase-like_dom_sf"/>
</dbReference>
<dbReference type="Pfam" id="PF07714">
    <property type="entry name" value="PK_Tyr_Ser-Thr"/>
    <property type="match status" value="1"/>
</dbReference>
<accession>A0A183H0Y9</accession>
<dbReference type="AlphaFoldDB" id="A0A183H0Y9"/>
<dbReference type="WBParaSite" id="OFLC_0000114801-mRNA-1">
    <property type="protein sequence ID" value="OFLC_0000114801-mRNA-1"/>
    <property type="gene ID" value="OFLC_0000114801"/>
</dbReference>
<feature type="domain" description="Protein kinase" evidence="3">
    <location>
        <begin position="1"/>
        <end position="209"/>
    </location>
</feature>
<sequence length="209" mass="23859">MREYKHENLVQFIGIACQKEPLMIIVEFCGGGSLLKHLRKKGAHLGIATRYRFCKEASAGLKYLEEKRCIHRDVAARNCLLTEQDLTLKIGDFGLSVNEQQVTNSKVQLPTKWLSPEAIKSMQFTTKSDVWAFGVLLFEIFTDGSEPYSGMSNAQVREKLTDGSTYRMEIPLDVPPGIMELIKKCWIEEPKRRPTFKEINRTLTKIAFV</sequence>
<keyword evidence="2" id="KW-0067">ATP-binding</keyword>
<evidence type="ECO:0000256" key="2">
    <source>
        <dbReference type="ARBA" id="ARBA00022840"/>
    </source>
</evidence>
<dbReference type="Gene3D" id="1.10.510.10">
    <property type="entry name" value="Transferase(Phosphotransferase) domain 1"/>
    <property type="match status" value="1"/>
</dbReference>
<dbReference type="PROSITE" id="PS00109">
    <property type="entry name" value="PROTEIN_KINASE_TYR"/>
    <property type="match status" value="1"/>
</dbReference>
<dbReference type="PROSITE" id="PS50011">
    <property type="entry name" value="PROTEIN_KINASE_DOM"/>
    <property type="match status" value="1"/>
</dbReference>
<proteinExistence type="predicted"/>
<evidence type="ECO:0000259" key="3">
    <source>
        <dbReference type="PROSITE" id="PS50011"/>
    </source>
</evidence>
<dbReference type="SMART" id="SM00219">
    <property type="entry name" value="TyrKc"/>
    <property type="match status" value="1"/>
</dbReference>
<name>A0A183H0Y9_9BILA</name>
<dbReference type="CDD" id="cd00192">
    <property type="entry name" value="PTKc"/>
    <property type="match status" value="1"/>
</dbReference>
<reference evidence="6" key="1">
    <citation type="submission" date="2016-06" db="UniProtKB">
        <authorList>
            <consortium name="WormBaseParasite"/>
        </authorList>
    </citation>
    <scope>IDENTIFICATION</scope>
</reference>
<dbReference type="InterPro" id="IPR008266">
    <property type="entry name" value="Tyr_kinase_AS"/>
</dbReference>
<keyword evidence="1" id="KW-0547">Nucleotide-binding</keyword>
<evidence type="ECO:0000313" key="5">
    <source>
        <dbReference type="Proteomes" id="UP000267606"/>
    </source>
</evidence>
<protein>
    <submittedName>
        <fullName evidence="6">Protein kinase domain-containing protein</fullName>
    </submittedName>
</protein>
<dbReference type="InterPro" id="IPR000719">
    <property type="entry name" value="Prot_kinase_dom"/>
</dbReference>
<gene>
    <name evidence="4" type="ORF">OFLC_LOCUS1149</name>
</gene>
<evidence type="ECO:0000313" key="4">
    <source>
        <dbReference type="EMBL" id="VDO28430.1"/>
    </source>
</evidence>
<dbReference type="EMBL" id="UZAJ01000502">
    <property type="protein sequence ID" value="VDO28430.1"/>
    <property type="molecule type" value="Genomic_DNA"/>
</dbReference>